<dbReference type="RefSeq" id="XP_067822674.1">
    <property type="nucleotide sequence ID" value="XM_067967160.1"/>
</dbReference>
<accession>A0A976IJY7</accession>
<keyword evidence="9" id="KW-1185">Reference proteome</keyword>
<gene>
    <name evidence="8" type="ORF">CCR75_009115</name>
</gene>
<evidence type="ECO:0000256" key="3">
    <source>
        <dbReference type="ARBA" id="ARBA00022475"/>
    </source>
</evidence>
<dbReference type="EMBL" id="SHOA02000036">
    <property type="protein sequence ID" value="TDH73175.1"/>
    <property type="molecule type" value="Genomic_DNA"/>
</dbReference>
<keyword evidence="5 7" id="KW-1133">Transmembrane helix</keyword>
<dbReference type="GeneID" id="94352831"/>
<comment type="caution">
    <text evidence="8">The sequence shown here is derived from an EMBL/GenBank/DDBJ whole genome shotgun (WGS) entry which is preliminary data.</text>
</comment>
<dbReference type="OrthoDB" id="193471at2759"/>
<protein>
    <submittedName>
        <fullName evidence="8">Uncharacterized protein</fullName>
    </submittedName>
</protein>
<dbReference type="GO" id="GO:0005886">
    <property type="term" value="C:plasma membrane"/>
    <property type="evidence" value="ECO:0007669"/>
    <property type="project" value="UniProtKB-SubCell"/>
</dbReference>
<dbReference type="PANTHER" id="PTHR36561">
    <property type="entry name" value="HAEMOLYSIN-III RELATED-RELATED"/>
    <property type="match status" value="1"/>
</dbReference>
<evidence type="ECO:0000256" key="7">
    <source>
        <dbReference type="SAM" id="Phobius"/>
    </source>
</evidence>
<dbReference type="PANTHER" id="PTHR36561:SF1">
    <property type="entry name" value="TRANSMEMBRANE PROTEIN 147"/>
    <property type="match status" value="1"/>
</dbReference>
<feature type="transmembrane region" description="Helical" evidence="7">
    <location>
        <begin position="6"/>
        <end position="25"/>
    </location>
</feature>
<evidence type="ECO:0000313" key="9">
    <source>
        <dbReference type="Proteomes" id="UP000294530"/>
    </source>
</evidence>
<keyword evidence="6 7" id="KW-0472">Membrane</keyword>
<keyword evidence="4 7" id="KW-0812">Transmembrane</keyword>
<proteinExistence type="inferred from homology"/>
<name>A0A976IJY7_BRELC</name>
<dbReference type="KEGG" id="blac:94352831"/>
<feature type="transmembrane region" description="Helical" evidence="7">
    <location>
        <begin position="32"/>
        <end position="52"/>
    </location>
</feature>
<dbReference type="AlphaFoldDB" id="A0A976IJY7"/>
<sequence length="218" mass="24812">MLVRIVRFLLLALTDLAMIPALNIMKRNRRHFELFVGVLHLGVSFIFNAAEALDTELFLKENEWHFISDVLSVSYFLMLCVHVMDYKNENHNIVLRYVAFAGAWITKTKDDWSSVIFQALLAICYLLGVFYRRTFTPGADISPLIKQNVTYAMGCLAAFLVVLIVIVFFDEDDSPDALGLAMGMLHITAGALFYYAWLSVPCMDSKKDDIIPKYSSYV</sequence>
<keyword evidence="3" id="KW-1003">Cell membrane</keyword>
<evidence type="ECO:0000256" key="6">
    <source>
        <dbReference type="ARBA" id="ARBA00023136"/>
    </source>
</evidence>
<evidence type="ECO:0000256" key="2">
    <source>
        <dbReference type="ARBA" id="ARBA00005542"/>
    </source>
</evidence>
<reference evidence="8 9" key="1">
    <citation type="journal article" date="2021" name="Genome Biol.">
        <title>AFLAP: assembly-free linkage analysis pipeline using k-mers from genome sequencing data.</title>
        <authorList>
            <person name="Fletcher K."/>
            <person name="Zhang L."/>
            <person name="Gil J."/>
            <person name="Han R."/>
            <person name="Cavanaugh K."/>
            <person name="Michelmore R."/>
        </authorList>
    </citation>
    <scope>NUCLEOTIDE SEQUENCE [LARGE SCALE GENOMIC DNA]</scope>
    <source>
        <strain evidence="8 9">SF5</strain>
    </source>
</reference>
<feature type="transmembrane region" description="Helical" evidence="7">
    <location>
        <begin position="112"/>
        <end position="131"/>
    </location>
</feature>
<dbReference type="Pfam" id="PF12036">
    <property type="entry name" value="DUF3522"/>
    <property type="match status" value="1"/>
</dbReference>
<evidence type="ECO:0000313" key="8">
    <source>
        <dbReference type="EMBL" id="TDH73175.1"/>
    </source>
</evidence>
<evidence type="ECO:0000256" key="1">
    <source>
        <dbReference type="ARBA" id="ARBA00004651"/>
    </source>
</evidence>
<comment type="subcellular location">
    <subcellularLocation>
        <location evidence="1">Cell membrane</location>
        <topology evidence="1">Multi-pass membrane protein</topology>
    </subcellularLocation>
</comment>
<dbReference type="InterPro" id="IPR021910">
    <property type="entry name" value="NGX6/PGAP6/MYMK"/>
</dbReference>
<feature type="transmembrane region" description="Helical" evidence="7">
    <location>
        <begin position="151"/>
        <end position="169"/>
    </location>
</feature>
<feature type="transmembrane region" description="Helical" evidence="7">
    <location>
        <begin position="181"/>
        <end position="198"/>
    </location>
</feature>
<evidence type="ECO:0000256" key="5">
    <source>
        <dbReference type="ARBA" id="ARBA00022989"/>
    </source>
</evidence>
<organism evidence="8 9">
    <name type="scientific">Bremia lactucae</name>
    <name type="common">Lettuce downy mildew</name>
    <dbReference type="NCBI Taxonomy" id="4779"/>
    <lineage>
        <taxon>Eukaryota</taxon>
        <taxon>Sar</taxon>
        <taxon>Stramenopiles</taxon>
        <taxon>Oomycota</taxon>
        <taxon>Peronosporomycetes</taxon>
        <taxon>Peronosporales</taxon>
        <taxon>Peronosporaceae</taxon>
        <taxon>Bremia</taxon>
    </lineage>
</organism>
<comment type="similarity">
    <text evidence="2">Belongs to the TMEM8 family.</text>
</comment>
<dbReference type="Proteomes" id="UP000294530">
    <property type="component" value="Unassembled WGS sequence"/>
</dbReference>
<evidence type="ECO:0000256" key="4">
    <source>
        <dbReference type="ARBA" id="ARBA00022692"/>
    </source>
</evidence>